<evidence type="ECO:0000313" key="2">
    <source>
        <dbReference type="Proteomes" id="UP000639516"/>
    </source>
</evidence>
<sequence length="152" mass="16369">MPIELTAPRGYVGDASLPFARAPGRSIGRLLGLVTLSSIALLAADAGREQRAEAPKARIVGLGAATCRQFNDDVKTNPLIRRDYLAWAQGFMSGILLSRPAGVDEGLDLNPPSFGLIVQLHFMEDQCAKSPSLDFSDAVAALYKRLRQEGKM</sequence>
<protein>
    <recommendedName>
        <fullName evidence="3">Rap1a immunity protein domain-containing protein</fullName>
    </recommendedName>
</protein>
<evidence type="ECO:0008006" key="3">
    <source>
        <dbReference type="Google" id="ProtNLM"/>
    </source>
</evidence>
<dbReference type="EMBL" id="JAATTO010000123">
    <property type="protein sequence ID" value="MBC9984564.1"/>
    <property type="molecule type" value="Genomic_DNA"/>
</dbReference>
<name>A0ABR7UKD2_9BRAD</name>
<reference evidence="1 2" key="1">
    <citation type="journal article" date="2020" name="Arch. Microbiol.">
        <title>Bradyrhizobium campsiandrae sp. nov., a nitrogen-fixing bacterial strain isolated from a native leguminous tree from the Amazon adapted to flooded conditions.</title>
        <authorList>
            <person name="Cabral Michel D."/>
            <person name="Martins da Costa E."/>
            <person name="Azarias Guimaraes A."/>
            <person name="Soares de Carvalho T."/>
            <person name="Santos de Castro Caputo P."/>
            <person name="Willems A."/>
            <person name="de Souza Moreira F.M."/>
        </authorList>
    </citation>
    <scope>NUCLEOTIDE SEQUENCE [LARGE SCALE GENOMIC DNA]</scope>
    <source>
        <strain evidence="2">INPA 384B</strain>
    </source>
</reference>
<gene>
    <name evidence="1" type="ORF">HA482_41035</name>
</gene>
<proteinExistence type="predicted"/>
<accession>A0ABR7UKD2</accession>
<evidence type="ECO:0000313" key="1">
    <source>
        <dbReference type="EMBL" id="MBC9984564.1"/>
    </source>
</evidence>
<comment type="caution">
    <text evidence="1">The sequence shown here is derived from an EMBL/GenBank/DDBJ whole genome shotgun (WGS) entry which is preliminary data.</text>
</comment>
<organism evidence="1 2">
    <name type="scientific">Bradyrhizobium campsiandrae</name>
    <dbReference type="NCBI Taxonomy" id="1729892"/>
    <lineage>
        <taxon>Bacteria</taxon>
        <taxon>Pseudomonadati</taxon>
        <taxon>Pseudomonadota</taxon>
        <taxon>Alphaproteobacteria</taxon>
        <taxon>Hyphomicrobiales</taxon>
        <taxon>Nitrobacteraceae</taxon>
        <taxon>Bradyrhizobium</taxon>
    </lineage>
</organism>
<dbReference type="Proteomes" id="UP000639516">
    <property type="component" value="Unassembled WGS sequence"/>
</dbReference>
<keyword evidence="2" id="KW-1185">Reference proteome</keyword>